<proteinExistence type="predicted"/>
<protein>
    <submittedName>
        <fullName evidence="1">Uncharacterized protein</fullName>
    </submittedName>
</protein>
<comment type="caution">
    <text evidence="1">The sequence shown here is derived from an EMBL/GenBank/DDBJ whole genome shotgun (WGS) entry which is preliminary data.</text>
</comment>
<gene>
    <name evidence="1" type="ORF">KVG91_09955</name>
</gene>
<sequence>MFRTHTSTLLGSPAVESDCFHWGCIEHSLALPWFYVTLIGDETQTTTMLQVMDPKTFIELLEQHQKSLQIKEVQLVTPPHINGGSLWQMEKLLEFSYGHDLKLGSFEFYEVEGGYFYTTLERDQLRDAVVLEKTIIYRRSMLQHLAPTP</sequence>
<organism evidence="1 2">
    <name type="scientific">Pseudomonas azadiae</name>
    <dbReference type="NCBI Taxonomy" id="2843612"/>
    <lineage>
        <taxon>Bacteria</taxon>
        <taxon>Pseudomonadati</taxon>
        <taxon>Pseudomonadota</taxon>
        <taxon>Gammaproteobacteria</taxon>
        <taxon>Pseudomonadales</taxon>
        <taxon>Pseudomonadaceae</taxon>
        <taxon>Pseudomonas</taxon>
    </lineage>
</organism>
<reference evidence="1" key="1">
    <citation type="submission" date="2021-06" db="EMBL/GenBank/DDBJ databases">
        <title>Updating the genus Pseudomonas: Description of 43 new species and partition of the Pseudomonas putida group.</title>
        <authorList>
            <person name="Girard L."/>
            <person name="Lood C."/>
            <person name="Vandamme P."/>
            <person name="Rokni-Zadeh H."/>
            <person name="Van Noort V."/>
            <person name="Hofte M."/>
            <person name="Lavigne R."/>
            <person name="De Mot R."/>
        </authorList>
    </citation>
    <scope>NUCLEOTIDE SEQUENCE</scope>
    <source>
        <strain evidence="1">SWRI103</strain>
    </source>
</reference>
<dbReference type="EMBL" id="JAHSTY010000001">
    <property type="protein sequence ID" value="MBV4452920.1"/>
    <property type="molecule type" value="Genomic_DNA"/>
</dbReference>
<keyword evidence="2" id="KW-1185">Reference proteome</keyword>
<dbReference type="Proteomes" id="UP001048976">
    <property type="component" value="Unassembled WGS sequence"/>
</dbReference>
<evidence type="ECO:0000313" key="2">
    <source>
        <dbReference type="Proteomes" id="UP001048976"/>
    </source>
</evidence>
<evidence type="ECO:0000313" key="1">
    <source>
        <dbReference type="EMBL" id="MBV4452920.1"/>
    </source>
</evidence>
<accession>A0ABS6NXH6</accession>
<dbReference type="RefSeq" id="WP_169377998.1">
    <property type="nucleotide sequence ID" value="NZ_JAHSTY010000001.1"/>
</dbReference>
<name>A0ABS6NXH6_9PSED</name>